<dbReference type="GO" id="GO:0016887">
    <property type="term" value="F:ATP hydrolysis activity"/>
    <property type="evidence" value="ECO:0007669"/>
    <property type="project" value="InterPro"/>
</dbReference>
<keyword evidence="4 6" id="KW-0067">ATP-binding</keyword>
<dbReference type="OrthoDB" id="9804819at2"/>
<comment type="similarity">
    <text evidence="1">Belongs to the ABC transporter superfamily.</text>
</comment>
<dbReference type="SMART" id="SM00382">
    <property type="entry name" value="AAA"/>
    <property type="match status" value="1"/>
</dbReference>
<keyword evidence="2" id="KW-0813">Transport</keyword>
<feature type="domain" description="ABC transporter" evidence="5">
    <location>
        <begin position="2"/>
        <end position="232"/>
    </location>
</feature>
<evidence type="ECO:0000256" key="4">
    <source>
        <dbReference type="ARBA" id="ARBA00022840"/>
    </source>
</evidence>
<accession>A0A2K3UZH6</accession>
<evidence type="ECO:0000259" key="5">
    <source>
        <dbReference type="PROSITE" id="PS50893"/>
    </source>
</evidence>
<protein>
    <submittedName>
        <fullName evidence="6">ABC transporter ATP-binding protein</fullName>
    </submittedName>
</protein>
<dbReference type="Gene3D" id="3.40.50.300">
    <property type="entry name" value="P-loop containing nucleotide triphosphate hydrolases"/>
    <property type="match status" value="1"/>
</dbReference>
<evidence type="ECO:0000256" key="2">
    <source>
        <dbReference type="ARBA" id="ARBA00022448"/>
    </source>
</evidence>
<keyword evidence="7" id="KW-1185">Reference proteome</keyword>
<keyword evidence="3" id="KW-0547">Nucleotide-binding</keyword>
<dbReference type="InterPro" id="IPR027417">
    <property type="entry name" value="P-loop_NTPase"/>
</dbReference>
<sequence>MISLTNVTHRYGRHVALRNLTLDLPAGVSGLLGPNGAGKTTLLRALATLHQPQDGEIRILGLNPARAPERLALRRVLGYLPQDFTPYPTFTAFEFVEYIAILKGMKRPAERRTRVLEVLAGVGLEGVAHRRAGGFSGGMRRRLGIAQAIVNRPELLIVDEPTAGLDPAERVRFRHLLASTEARVAVISTHIVEDVTAVAPQVSVLLGGELKYQGSPQGLTDYAQGRVYVGSDLSGTVVQLTDVGPRVLTADPLPGLIACAPTVEEGYLALAGRGA</sequence>
<dbReference type="AlphaFoldDB" id="A0A2K3UZH6"/>
<dbReference type="PROSITE" id="PS50893">
    <property type="entry name" value="ABC_TRANSPORTER_2"/>
    <property type="match status" value="1"/>
</dbReference>
<dbReference type="Proteomes" id="UP000236379">
    <property type="component" value="Unassembled WGS sequence"/>
</dbReference>
<dbReference type="GO" id="GO:0005524">
    <property type="term" value="F:ATP binding"/>
    <property type="evidence" value="ECO:0007669"/>
    <property type="project" value="UniProtKB-KW"/>
</dbReference>
<dbReference type="CDD" id="cd03264">
    <property type="entry name" value="ABC_drug_resistance_like"/>
    <property type="match status" value="1"/>
</dbReference>
<evidence type="ECO:0000313" key="7">
    <source>
        <dbReference type="Proteomes" id="UP000236379"/>
    </source>
</evidence>
<dbReference type="InterPro" id="IPR003439">
    <property type="entry name" value="ABC_transporter-like_ATP-bd"/>
</dbReference>
<dbReference type="SUPFAM" id="SSF52540">
    <property type="entry name" value="P-loop containing nucleoside triphosphate hydrolases"/>
    <property type="match status" value="1"/>
</dbReference>
<evidence type="ECO:0000256" key="1">
    <source>
        <dbReference type="ARBA" id="ARBA00005417"/>
    </source>
</evidence>
<dbReference type="PROSITE" id="PS00211">
    <property type="entry name" value="ABC_TRANSPORTER_1"/>
    <property type="match status" value="1"/>
</dbReference>
<dbReference type="InterPro" id="IPR017871">
    <property type="entry name" value="ABC_transporter-like_CS"/>
</dbReference>
<dbReference type="Pfam" id="PF00005">
    <property type="entry name" value="ABC_tran"/>
    <property type="match status" value="1"/>
</dbReference>
<evidence type="ECO:0000313" key="6">
    <source>
        <dbReference type="EMBL" id="PNY81931.1"/>
    </source>
</evidence>
<gene>
    <name evidence="6" type="ORF">CVO96_11630</name>
</gene>
<evidence type="ECO:0000256" key="3">
    <source>
        <dbReference type="ARBA" id="ARBA00022741"/>
    </source>
</evidence>
<comment type="caution">
    <text evidence="6">The sequence shown here is derived from an EMBL/GenBank/DDBJ whole genome shotgun (WGS) entry which is preliminary data.</text>
</comment>
<reference evidence="6 7" key="1">
    <citation type="submission" date="2018-01" db="EMBL/GenBank/DDBJ databases">
        <title>Deinococcus koreensis sp. nov., a radiation-resistant bacterium isolated from river water.</title>
        <authorList>
            <person name="Choi A."/>
        </authorList>
    </citation>
    <scope>NUCLEOTIDE SEQUENCE [LARGE SCALE GENOMIC DNA]</scope>
    <source>
        <strain evidence="6 7">SJW1-2</strain>
    </source>
</reference>
<dbReference type="PANTHER" id="PTHR43335">
    <property type="entry name" value="ABC TRANSPORTER, ATP-BINDING PROTEIN"/>
    <property type="match status" value="1"/>
</dbReference>
<proteinExistence type="inferred from homology"/>
<dbReference type="InterPro" id="IPR003593">
    <property type="entry name" value="AAA+_ATPase"/>
</dbReference>
<organism evidence="6 7">
    <name type="scientific">Deinococcus koreensis</name>
    <dbReference type="NCBI Taxonomy" id="2054903"/>
    <lineage>
        <taxon>Bacteria</taxon>
        <taxon>Thermotogati</taxon>
        <taxon>Deinococcota</taxon>
        <taxon>Deinococci</taxon>
        <taxon>Deinococcales</taxon>
        <taxon>Deinococcaceae</taxon>
        <taxon>Deinococcus</taxon>
    </lineage>
</organism>
<dbReference type="EMBL" id="PPPD01000001">
    <property type="protein sequence ID" value="PNY81931.1"/>
    <property type="molecule type" value="Genomic_DNA"/>
</dbReference>
<name>A0A2K3UZH6_9DEIO</name>
<dbReference type="RefSeq" id="WP_103312370.1">
    <property type="nucleotide sequence ID" value="NZ_PPPD01000001.1"/>
</dbReference>
<dbReference type="PANTHER" id="PTHR43335:SF2">
    <property type="entry name" value="ABC TRANSPORTER, ATP-BINDING PROTEIN"/>
    <property type="match status" value="1"/>
</dbReference>